<keyword evidence="2" id="KW-1185">Reference proteome</keyword>
<name>A0A7V8NSL2_9BACT</name>
<feature type="non-terminal residue" evidence="1">
    <location>
        <position position="1"/>
    </location>
</feature>
<dbReference type="EMBL" id="JACDQQ010001668">
    <property type="protein sequence ID" value="MBA0086764.1"/>
    <property type="molecule type" value="Genomic_DNA"/>
</dbReference>
<evidence type="ECO:0000313" key="2">
    <source>
        <dbReference type="Proteomes" id="UP000567293"/>
    </source>
</evidence>
<protein>
    <submittedName>
        <fullName evidence="1">Uncharacterized protein</fullName>
    </submittedName>
</protein>
<reference evidence="1" key="1">
    <citation type="submission" date="2020-06" db="EMBL/GenBank/DDBJ databases">
        <title>Legume-microbial interactions unlock mineral nutrients during tropical forest succession.</title>
        <authorList>
            <person name="Epihov D.Z."/>
        </authorList>
    </citation>
    <scope>NUCLEOTIDE SEQUENCE [LARGE SCALE GENOMIC DNA]</scope>
    <source>
        <strain evidence="1">Pan2503</strain>
    </source>
</reference>
<dbReference type="Proteomes" id="UP000567293">
    <property type="component" value="Unassembled WGS sequence"/>
</dbReference>
<dbReference type="InterPro" id="IPR011989">
    <property type="entry name" value="ARM-like"/>
</dbReference>
<dbReference type="Gene3D" id="1.25.10.10">
    <property type="entry name" value="Leucine-rich Repeat Variant"/>
    <property type="match status" value="1"/>
</dbReference>
<evidence type="ECO:0000313" key="1">
    <source>
        <dbReference type="EMBL" id="MBA0086764.1"/>
    </source>
</evidence>
<gene>
    <name evidence="1" type="ORF">HRJ53_17425</name>
</gene>
<proteinExistence type="predicted"/>
<comment type="caution">
    <text evidence="1">The sequence shown here is derived from an EMBL/GenBank/DDBJ whole genome shotgun (WGS) entry which is preliminary data.</text>
</comment>
<organism evidence="1 2">
    <name type="scientific">Candidatus Acidiferrum panamense</name>
    <dbReference type="NCBI Taxonomy" id="2741543"/>
    <lineage>
        <taxon>Bacteria</taxon>
        <taxon>Pseudomonadati</taxon>
        <taxon>Acidobacteriota</taxon>
        <taxon>Terriglobia</taxon>
        <taxon>Candidatus Acidiferrales</taxon>
        <taxon>Candidatus Acidiferrum</taxon>
    </lineage>
</organism>
<accession>A0A7V8NSL2</accession>
<dbReference type="AlphaFoldDB" id="A0A7V8NSL2"/>
<sequence>HKEKEKGTVSRTSQIVFGERQHLLRVLDSLEGTDIPIARRQQERRILEELIHARTRELNQINVAWDEKIGLVLSADAKPEMLEKLAKQAPEEDFYLLRLISEHPRANAKTLGKLAKHPYGAIRENVARHPNADASTLAWLSRDRSQPLWYLVAFNPNTPLPLQRRLRDRLKRLGENQASK</sequence>